<dbReference type="AlphaFoldDB" id="A0A7J6N880"/>
<protein>
    <submittedName>
        <fullName evidence="1">Uncharacterized protein</fullName>
    </submittedName>
</protein>
<dbReference type="Proteomes" id="UP000541610">
    <property type="component" value="Unassembled WGS sequence"/>
</dbReference>
<gene>
    <name evidence="1" type="ORF">FOZ60_014120</name>
</gene>
<comment type="caution">
    <text evidence="1">The sequence shown here is derived from an EMBL/GenBank/DDBJ whole genome shotgun (WGS) entry which is preliminary data.</text>
</comment>
<sequence length="109" mass="12135">MKYLFAVTILSMSCNNIAVVDRDFVASEAEHVDVDFVQNYVDTRNHYQLVHDNDSAIKADMDGRVLRDRALCNTCLSCVRSVVGVLVPSCFGIWTYCGFTDGCNDCCPP</sequence>
<evidence type="ECO:0000313" key="1">
    <source>
        <dbReference type="EMBL" id="KAF4680078.1"/>
    </source>
</evidence>
<accession>A0A7J6N880</accession>
<evidence type="ECO:0000313" key="2">
    <source>
        <dbReference type="Proteomes" id="UP000541610"/>
    </source>
</evidence>
<organism evidence="1 2">
    <name type="scientific">Perkinsus olseni</name>
    <name type="common">Perkinsus atlanticus</name>
    <dbReference type="NCBI Taxonomy" id="32597"/>
    <lineage>
        <taxon>Eukaryota</taxon>
        <taxon>Sar</taxon>
        <taxon>Alveolata</taxon>
        <taxon>Perkinsozoa</taxon>
        <taxon>Perkinsea</taxon>
        <taxon>Perkinsida</taxon>
        <taxon>Perkinsidae</taxon>
        <taxon>Perkinsus</taxon>
    </lineage>
</organism>
<name>A0A7J6N880_PEROL</name>
<reference evidence="1 2" key="1">
    <citation type="submission" date="2020-04" db="EMBL/GenBank/DDBJ databases">
        <title>Perkinsus olseni comparative genomics.</title>
        <authorList>
            <person name="Bogema D.R."/>
        </authorList>
    </citation>
    <scope>NUCLEOTIDE SEQUENCE [LARGE SCALE GENOMIC DNA]</scope>
    <source>
        <strain evidence="1">00978-12</strain>
    </source>
</reference>
<proteinExistence type="predicted"/>
<dbReference type="EMBL" id="JABANP010000651">
    <property type="protein sequence ID" value="KAF4680078.1"/>
    <property type="molecule type" value="Genomic_DNA"/>
</dbReference>